<accession>A0A6J7R396</accession>
<feature type="transmembrane region" description="Helical" evidence="6">
    <location>
        <begin position="160"/>
        <end position="180"/>
    </location>
</feature>
<sequence length="431" mass="45425">MNEASTPLPRESYELTGKRTKELTKRQIRKARISGIVLLLLAALVMFVFVPAVSGVSTFGLSTPDDSIQLDSLAVPSAGSLWVLSAVLAFLGATQFFRGFQGKTTIILGVAFGVFAIALMVWAASGQEFSLISMLVATVSRSTPIALGALSGILCERSGVVNIGIEGMLLGGAFTGVVMGSLLGGWVGLLAATLTGGVLALLLAVLSVKFRVDQIIIGVVINILVLGLTSFLTAQVLVKKPELNDAPIFAAIKIPILGDIPIIGPMFFDQTIIVYGMFILIGSVTYLLFRTRWGLRTRSVGENPKAADSLGVSVAKVRYLAVIYGGMVGGFAGAWFTLGTVGRFDENMTGGRGFIGLAAMIFGAWNPIGAFLAALIFGFSESLQQKFALLDVPIPSEFLAMAPYLVTIVVVAGIVGRVRPPAADGQPYEKQ</sequence>
<feature type="transmembrane region" description="Helical" evidence="6">
    <location>
        <begin position="272"/>
        <end position="289"/>
    </location>
</feature>
<proteinExistence type="predicted"/>
<evidence type="ECO:0000256" key="4">
    <source>
        <dbReference type="ARBA" id="ARBA00022989"/>
    </source>
</evidence>
<feature type="transmembrane region" description="Helical" evidence="6">
    <location>
        <begin position="319"/>
        <end position="342"/>
    </location>
</feature>
<evidence type="ECO:0000256" key="6">
    <source>
        <dbReference type="SAM" id="Phobius"/>
    </source>
</evidence>
<feature type="transmembrane region" description="Helical" evidence="6">
    <location>
        <begin position="73"/>
        <end position="93"/>
    </location>
</feature>
<keyword evidence="5 6" id="KW-0472">Membrane</keyword>
<dbReference type="CDD" id="cd06580">
    <property type="entry name" value="TM_PBP1_transp_TpRbsC_like"/>
    <property type="match status" value="1"/>
</dbReference>
<dbReference type="AlphaFoldDB" id="A0A6J7R396"/>
<evidence type="ECO:0000313" key="7">
    <source>
        <dbReference type="EMBL" id="CAB5023143.1"/>
    </source>
</evidence>
<feature type="transmembrane region" description="Helical" evidence="6">
    <location>
        <begin position="398"/>
        <end position="418"/>
    </location>
</feature>
<feature type="transmembrane region" description="Helical" evidence="6">
    <location>
        <begin position="131"/>
        <end position="153"/>
    </location>
</feature>
<keyword evidence="2" id="KW-1003">Cell membrane</keyword>
<evidence type="ECO:0000256" key="2">
    <source>
        <dbReference type="ARBA" id="ARBA00022475"/>
    </source>
</evidence>
<keyword evidence="3 6" id="KW-0812">Transmembrane</keyword>
<dbReference type="GO" id="GO:0005886">
    <property type="term" value="C:plasma membrane"/>
    <property type="evidence" value="ECO:0007669"/>
    <property type="project" value="UniProtKB-SubCell"/>
</dbReference>
<name>A0A6J7R396_9ZZZZ</name>
<evidence type="ECO:0000256" key="3">
    <source>
        <dbReference type="ARBA" id="ARBA00022692"/>
    </source>
</evidence>
<dbReference type="GO" id="GO:0022857">
    <property type="term" value="F:transmembrane transporter activity"/>
    <property type="evidence" value="ECO:0007669"/>
    <property type="project" value="InterPro"/>
</dbReference>
<gene>
    <name evidence="7" type="ORF">UFOPK4061_01515</name>
</gene>
<feature type="transmembrane region" description="Helical" evidence="6">
    <location>
        <begin position="215"/>
        <end position="238"/>
    </location>
</feature>
<dbReference type="InterPro" id="IPR001851">
    <property type="entry name" value="ABC_transp_permease"/>
</dbReference>
<feature type="transmembrane region" description="Helical" evidence="6">
    <location>
        <begin position="105"/>
        <end position="125"/>
    </location>
</feature>
<keyword evidence="4 6" id="KW-1133">Transmembrane helix</keyword>
<dbReference type="Pfam" id="PF02653">
    <property type="entry name" value="BPD_transp_2"/>
    <property type="match status" value="1"/>
</dbReference>
<reference evidence="7" key="1">
    <citation type="submission" date="2020-05" db="EMBL/GenBank/DDBJ databases">
        <authorList>
            <person name="Chiriac C."/>
            <person name="Salcher M."/>
            <person name="Ghai R."/>
            <person name="Kavagutti S V."/>
        </authorList>
    </citation>
    <scope>NUCLEOTIDE SEQUENCE</scope>
</reference>
<feature type="transmembrane region" description="Helical" evidence="6">
    <location>
        <begin position="33"/>
        <end position="53"/>
    </location>
</feature>
<evidence type="ECO:0000256" key="1">
    <source>
        <dbReference type="ARBA" id="ARBA00004651"/>
    </source>
</evidence>
<dbReference type="PANTHER" id="PTHR43370">
    <property type="entry name" value="SUGAR ABC TRANSPORTER INTEGRAL MEMBRANE PROTEIN-RELATED"/>
    <property type="match status" value="1"/>
</dbReference>
<dbReference type="PANTHER" id="PTHR43370:SF1">
    <property type="entry name" value="GUANOSINE ABC TRANSPORTER PERMEASE PROTEIN NUPQ"/>
    <property type="match status" value="1"/>
</dbReference>
<comment type="subcellular location">
    <subcellularLocation>
        <location evidence="1">Cell membrane</location>
        <topology evidence="1">Multi-pass membrane protein</topology>
    </subcellularLocation>
</comment>
<dbReference type="EMBL" id="CAFBPD010000289">
    <property type="protein sequence ID" value="CAB5023143.1"/>
    <property type="molecule type" value="Genomic_DNA"/>
</dbReference>
<feature type="transmembrane region" description="Helical" evidence="6">
    <location>
        <begin position="354"/>
        <end position="377"/>
    </location>
</feature>
<evidence type="ECO:0000256" key="5">
    <source>
        <dbReference type="ARBA" id="ARBA00023136"/>
    </source>
</evidence>
<organism evidence="7">
    <name type="scientific">freshwater metagenome</name>
    <dbReference type="NCBI Taxonomy" id="449393"/>
    <lineage>
        <taxon>unclassified sequences</taxon>
        <taxon>metagenomes</taxon>
        <taxon>ecological metagenomes</taxon>
    </lineage>
</organism>
<protein>
    <submittedName>
        <fullName evidence="7">Unannotated protein</fullName>
    </submittedName>
</protein>
<feature type="transmembrane region" description="Helical" evidence="6">
    <location>
        <begin position="186"/>
        <end position="208"/>
    </location>
</feature>